<comment type="caution">
    <text evidence="2">The sequence shown here is derived from an EMBL/GenBank/DDBJ whole genome shotgun (WGS) entry which is preliminary data.</text>
</comment>
<dbReference type="InterPro" id="IPR036010">
    <property type="entry name" value="2Fe-2S_ferredoxin-like_sf"/>
</dbReference>
<dbReference type="Proteomes" id="UP000247811">
    <property type="component" value="Unassembled WGS sequence"/>
</dbReference>
<dbReference type="CDD" id="cd00207">
    <property type="entry name" value="fer2"/>
    <property type="match status" value="1"/>
</dbReference>
<reference evidence="2 3" key="1">
    <citation type="submission" date="2018-05" db="EMBL/GenBank/DDBJ databases">
        <title>Genomic Encyclopedia of Type Strains, Phase IV (KMG-IV): sequencing the most valuable type-strain genomes for metagenomic binning, comparative biology and taxonomic classification.</title>
        <authorList>
            <person name="Goeker M."/>
        </authorList>
    </citation>
    <scope>NUCLEOTIDE SEQUENCE [LARGE SCALE GENOMIC DNA]</scope>
    <source>
        <strain evidence="2 3">DSM 566</strain>
    </source>
</reference>
<proteinExistence type="predicted"/>
<gene>
    <name evidence="2" type="ORF">C7444_12615</name>
</gene>
<dbReference type="InterPro" id="IPR012675">
    <property type="entry name" value="Beta-grasp_dom_sf"/>
</dbReference>
<evidence type="ECO:0000259" key="1">
    <source>
        <dbReference type="PROSITE" id="PS51085"/>
    </source>
</evidence>
<dbReference type="OrthoDB" id="9806195at2"/>
<evidence type="ECO:0000313" key="2">
    <source>
        <dbReference type="EMBL" id="PXW92295.1"/>
    </source>
</evidence>
<dbReference type="Pfam" id="PF00111">
    <property type="entry name" value="Fer2"/>
    <property type="match status" value="1"/>
</dbReference>
<dbReference type="PROSITE" id="PS00197">
    <property type="entry name" value="2FE2S_FER_1"/>
    <property type="match status" value="1"/>
</dbReference>
<dbReference type="Gene3D" id="3.10.20.30">
    <property type="match status" value="1"/>
</dbReference>
<dbReference type="SUPFAM" id="SSF54292">
    <property type="entry name" value="2Fe-2S ferredoxin-like"/>
    <property type="match status" value="1"/>
</dbReference>
<name>A0A318GV73_9BURK</name>
<sequence>MPAPCCLPTLPATAAGDAPHHVTVEDTGETFPCTSQETALSALARSGRRGIPLGCRGGGCGVCKVAVIEGDYVKRVMSRGHVSEEDEQAHRVLACCIQPGSDLRLRVLGRMRKAVMQNAGSPSPVNPR</sequence>
<accession>A0A318GV73</accession>
<dbReference type="RefSeq" id="WP_110402405.1">
    <property type="nucleotide sequence ID" value="NZ_QJJS01000026.1"/>
</dbReference>
<dbReference type="EMBL" id="QJJS01000026">
    <property type="protein sequence ID" value="PXW92295.1"/>
    <property type="molecule type" value="Genomic_DNA"/>
</dbReference>
<dbReference type="InterPro" id="IPR006058">
    <property type="entry name" value="2Fe2S_fd_BS"/>
</dbReference>
<dbReference type="GO" id="GO:0051537">
    <property type="term" value="F:2 iron, 2 sulfur cluster binding"/>
    <property type="evidence" value="ECO:0007669"/>
    <property type="project" value="InterPro"/>
</dbReference>
<evidence type="ECO:0000313" key="3">
    <source>
        <dbReference type="Proteomes" id="UP000247811"/>
    </source>
</evidence>
<dbReference type="PROSITE" id="PS51085">
    <property type="entry name" value="2FE2S_FER_2"/>
    <property type="match status" value="1"/>
</dbReference>
<organism evidence="2 3">
    <name type="scientific">Sphaerotilus hippei</name>
    <dbReference type="NCBI Taxonomy" id="744406"/>
    <lineage>
        <taxon>Bacteria</taxon>
        <taxon>Pseudomonadati</taxon>
        <taxon>Pseudomonadota</taxon>
        <taxon>Betaproteobacteria</taxon>
        <taxon>Burkholderiales</taxon>
        <taxon>Sphaerotilaceae</taxon>
        <taxon>Sphaerotilus</taxon>
    </lineage>
</organism>
<dbReference type="AlphaFoldDB" id="A0A318GV73"/>
<keyword evidence="3" id="KW-1185">Reference proteome</keyword>
<feature type="domain" description="2Fe-2S ferredoxin-type" evidence="1">
    <location>
        <begin position="20"/>
        <end position="111"/>
    </location>
</feature>
<dbReference type="InterPro" id="IPR001041">
    <property type="entry name" value="2Fe-2S_ferredoxin-type"/>
</dbReference>
<protein>
    <submittedName>
        <fullName evidence="2">Ferredoxin</fullName>
    </submittedName>
</protein>